<dbReference type="AlphaFoldDB" id="A0A258HGP6"/>
<reference evidence="1 2" key="1">
    <citation type="submission" date="2017-03" db="EMBL/GenBank/DDBJ databases">
        <title>Lifting the veil on microbial sulfur biogeochemistry in mining wastewaters.</title>
        <authorList>
            <person name="Kantor R.S."/>
            <person name="Colenbrander Nelson T."/>
            <person name="Marshall S."/>
            <person name="Bennett D."/>
            <person name="Apte S."/>
            <person name="Camacho D."/>
            <person name="Thomas B.C."/>
            <person name="Warren L.A."/>
            <person name="Banfield J.F."/>
        </authorList>
    </citation>
    <scope>NUCLEOTIDE SEQUENCE [LARGE SCALE GENOMIC DNA]</scope>
    <source>
        <strain evidence="1">32-68-21</strain>
    </source>
</reference>
<gene>
    <name evidence="1" type="ORF">B7Y86_12285</name>
</gene>
<dbReference type="CDD" id="cd07821">
    <property type="entry name" value="PYR_PYL_RCAR_like"/>
    <property type="match status" value="1"/>
</dbReference>
<protein>
    <submittedName>
        <fullName evidence="1">MxaD family protein</fullName>
    </submittedName>
</protein>
<evidence type="ECO:0000313" key="1">
    <source>
        <dbReference type="EMBL" id="OYX55777.1"/>
    </source>
</evidence>
<dbReference type="InterPro" id="IPR019587">
    <property type="entry name" value="Polyketide_cyclase/dehydratase"/>
</dbReference>
<dbReference type="Proteomes" id="UP000216147">
    <property type="component" value="Unassembled WGS sequence"/>
</dbReference>
<comment type="caution">
    <text evidence="1">The sequence shown here is derived from an EMBL/GenBank/DDBJ whole genome shotgun (WGS) entry which is preliminary data.</text>
</comment>
<dbReference type="InterPro" id="IPR023393">
    <property type="entry name" value="START-like_dom_sf"/>
</dbReference>
<organism evidence="1 2">
    <name type="scientific">Brevundimonas subvibrioides</name>
    <dbReference type="NCBI Taxonomy" id="74313"/>
    <lineage>
        <taxon>Bacteria</taxon>
        <taxon>Pseudomonadati</taxon>
        <taxon>Pseudomonadota</taxon>
        <taxon>Alphaproteobacteria</taxon>
        <taxon>Caulobacterales</taxon>
        <taxon>Caulobacteraceae</taxon>
        <taxon>Brevundimonas</taxon>
    </lineage>
</organism>
<sequence>MATLHIERIIEASADFVWDRLRDFGALHTRVAPGFILDTVVDGDIRTVTFDGGLVMRERLIAIDDAHRRIVYSILADLFEHHSASNTVVPEGEDRCRFVWVVDFLPGDPKARIEDMMNAGADAIKAAMEKAVG</sequence>
<accession>A0A258HGP6</accession>
<dbReference type="SUPFAM" id="SSF55961">
    <property type="entry name" value="Bet v1-like"/>
    <property type="match status" value="1"/>
</dbReference>
<dbReference type="Pfam" id="PF10604">
    <property type="entry name" value="Polyketide_cyc2"/>
    <property type="match status" value="1"/>
</dbReference>
<proteinExistence type="predicted"/>
<name>A0A258HGP6_9CAUL</name>
<evidence type="ECO:0000313" key="2">
    <source>
        <dbReference type="Proteomes" id="UP000216147"/>
    </source>
</evidence>
<dbReference type="Gene3D" id="3.30.530.20">
    <property type="match status" value="1"/>
</dbReference>
<dbReference type="EMBL" id="NCEQ01000012">
    <property type="protein sequence ID" value="OYX55777.1"/>
    <property type="molecule type" value="Genomic_DNA"/>
</dbReference>